<organism evidence="1">
    <name type="scientific">Rhizophora mucronata</name>
    <name type="common">Asiatic mangrove</name>
    <dbReference type="NCBI Taxonomy" id="61149"/>
    <lineage>
        <taxon>Eukaryota</taxon>
        <taxon>Viridiplantae</taxon>
        <taxon>Streptophyta</taxon>
        <taxon>Embryophyta</taxon>
        <taxon>Tracheophyta</taxon>
        <taxon>Spermatophyta</taxon>
        <taxon>Magnoliopsida</taxon>
        <taxon>eudicotyledons</taxon>
        <taxon>Gunneridae</taxon>
        <taxon>Pentapetalae</taxon>
        <taxon>rosids</taxon>
        <taxon>fabids</taxon>
        <taxon>Malpighiales</taxon>
        <taxon>Rhizophoraceae</taxon>
        <taxon>Rhizophora</taxon>
    </lineage>
</organism>
<keyword evidence="1" id="KW-0472">Membrane</keyword>
<sequence length="48" mass="5474">MKTHIEVRTLTTTMNFKNSLEPQTGSSSFPKTRRLKVLTTTPYIDCSI</sequence>
<dbReference type="EMBL" id="GGEC01037416">
    <property type="protein sequence ID" value="MBX17900.1"/>
    <property type="molecule type" value="Transcribed_RNA"/>
</dbReference>
<name>A0A2P2LIW5_RHIMU</name>
<protein>
    <submittedName>
        <fullName evidence="1">Transmembrane protein 115-like</fullName>
    </submittedName>
</protein>
<dbReference type="AlphaFoldDB" id="A0A2P2LIW5"/>
<evidence type="ECO:0000313" key="1">
    <source>
        <dbReference type="EMBL" id="MBX17900.1"/>
    </source>
</evidence>
<keyword evidence="1" id="KW-0812">Transmembrane</keyword>
<proteinExistence type="predicted"/>
<accession>A0A2P2LIW5</accession>
<reference evidence="1" key="1">
    <citation type="submission" date="2018-02" db="EMBL/GenBank/DDBJ databases">
        <title>Rhizophora mucronata_Transcriptome.</title>
        <authorList>
            <person name="Meera S.P."/>
            <person name="Sreeshan A."/>
            <person name="Augustine A."/>
        </authorList>
    </citation>
    <scope>NUCLEOTIDE SEQUENCE</scope>
    <source>
        <tissue evidence="1">Leaf</tissue>
    </source>
</reference>